<feature type="compositionally biased region" description="Basic and acidic residues" evidence="5">
    <location>
        <begin position="876"/>
        <end position="895"/>
    </location>
</feature>
<keyword evidence="1" id="KW-0479">Metal-binding</keyword>
<dbReference type="Pfam" id="PF12733">
    <property type="entry name" value="Cadherin-like"/>
    <property type="match status" value="1"/>
</dbReference>
<evidence type="ECO:0000313" key="7">
    <source>
        <dbReference type="EMBL" id="PIK36475.1"/>
    </source>
</evidence>
<feature type="region of interest" description="Disordered" evidence="5">
    <location>
        <begin position="769"/>
        <end position="908"/>
    </location>
</feature>
<dbReference type="PANTHER" id="PTHR46016:SF1">
    <property type="entry name" value="RING-TYPE DOMAIN-CONTAINING PROTEIN"/>
    <property type="match status" value="1"/>
</dbReference>
<dbReference type="SUPFAM" id="SSF48452">
    <property type="entry name" value="TPR-like"/>
    <property type="match status" value="1"/>
</dbReference>
<keyword evidence="8" id="KW-1185">Reference proteome</keyword>
<comment type="caution">
    <text evidence="7">The sequence shown here is derived from an EMBL/GenBank/DDBJ whole genome shotgun (WGS) entry which is preliminary data.</text>
</comment>
<feature type="compositionally biased region" description="Polar residues" evidence="5">
    <location>
        <begin position="786"/>
        <end position="795"/>
    </location>
</feature>
<keyword evidence="2 4" id="KW-0863">Zinc-finger</keyword>
<protein>
    <recommendedName>
        <fullName evidence="6">SIAH-type domain-containing protein</fullName>
    </recommendedName>
</protein>
<gene>
    <name evidence="7" type="ORF">BSL78_26693</name>
</gene>
<reference evidence="7 8" key="1">
    <citation type="journal article" date="2017" name="PLoS Biol.">
        <title>The sea cucumber genome provides insights into morphological evolution and visceral regeneration.</title>
        <authorList>
            <person name="Zhang X."/>
            <person name="Sun L."/>
            <person name="Yuan J."/>
            <person name="Sun Y."/>
            <person name="Gao Y."/>
            <person name="Zhang L."/>
            <person name="Li S."/>
            <person name="Dai H."/>
            <person name="Hamel J.F."/>
            <person name="Liu C."/>
            <person name="Yu Y."/>
            <person name="Liu S."/>
            <person name="Lin W."/>
            <person name="Guo K."/>
            <person name="Jin S."/>
            <person name="Xu P."/>
            <person name="Storey K.B."/>
            <person name="Huan P."/>
            <person name="Zhang T."/>
            <person name="Zhou Y."/>
            <person name="Zhang J."/>
            <person name="Lin C."/>
            <person name="Li X."/>
            <person name="Xing L."/>
            <person name="Huo D."/>
            <person name="Sun M."/>
            <person name="Wang L."/>
            <person name="Mercier A."/>
            <person name="Li F."/>
            <person name="Yang H."/>
            <person name="Xiang J."/>
        </authorList>
    </citation>
    <scope>NUCLEOTIDE SEQUENCE [LARGE SCALE GENOMIC DNA]</scope>
    <source>
        <strain evidence="7">Shaxun</strain>
        <tissue evidence="7">Muscle</tissue>
    </source>
</reference>
<dbReference type="STRING" id="307972.A0A2G8JL77"/>
<name>A0A2G8JL77_STIJA</name>
<feature type="compositionally biased region" description="Low complexity" evidence="5">
    <location>
        <begin position="818"/>
        <end position="834"/>
    </location>
</feature>
<dbReference type="PANTHER" id="PTHR46016">
    <property type="entry name" value="ZINC FINGER, RING/FYVE/PHD-TYPE"/>
    <property type="match status" value="1"/>
</dbReference>
<dbReference type="Proteomes" id="UP000230750">
    <property type="component" value="Unassembled WGS sequence"/>
</dbReference>
<proteinExistence type="predicted"/>
<evidence type="ECO:0000256" key="3">
    <source>
        <dbReference type="ARBA" id="ARBA00022833"/>
    </source>
</evidence>
<dbReference type="Gene3D" id="1.25.40.10">
    <property type="entry name" value="Tetratricopeptide repeat domain"/>
    <property type="match status" value="1"/>
</dbReference>
<dbReference type="PROSITE" id="PS51081">
    <property type="entry name" value="ZF_SIAH"/>
    <property type="match status" value="1"/>
</dbReference>
<dbReference type="GO" id="GO:0006511">
    <property type="term" value="P:ubiquitin-dependent protein catabolic process"/>
    <property type="evidence" value="ECO:0007669"/>
    <property type="project" value="TreeGrafter"/>
</dbReference>
<dbReference type="InterPro" id="IPR011990">
    <property type="entry name" value="TPR-like_helical_dom_sf"/>
</dbReference>
<dbReference type="AlphaFoldDB" id="A0A2G8JL77"/>
<evidence type="ECO:0000313" key="8">
    <source>
        <dbReference type="Proteomes" id="UP000230750"/>
    </source>
</evidence>
<dbReference type="SUPFAM" id="SSF49599">
    <property type="entry name" value="TRAF domain-like"/>
    <property type="match status" value="1"/>
</dbReference>
<dbReference type="InterPro" id="IPR051438">
    <property type="entry name" value="RNF_E3_ubiq-protein_ligase"/>
</dbReference>
<feature type="domain" description="SIAH-type" evidence="6">
    <location>
        <begin position="244"/>
        <end position="325"/>
    </location>
</feature>
<dbReference type="GO" id="GO:0061630">
    <property type="term" value="F:ubiquitin protein ligase activity"/>
    <property type="evidence" value="ECO:0007669"/>
    <property type="project" value="TreeGrafter"/>
</dbReference>
<evidence type="ECO:0000256" key="4">
    <source>
        <dbReference type="PROSITE-ProRule" id="PRU00455"/>
    </source>
</evidence>
<evidence type="ECO:0000256" key="1">
    <source>
        <dbReference type="ARBA" id="ARBA00022723"/>
    </source>
</evidence>
<organism evidence="7 8">
    <name type="scientific">Stichopus japonicus</name>
    <name type="common">Sea cucumber</name>
    <dbReference type="NCBI Taxonomy" id="307972"/>
    <lineage>
        <taxon>Eukaryota</taxon>
        <taxon>Metazoa</taxon>
        <taxon>Echinodermata</taxon>
        <taxon>Eleutherozoa</taxon>
        <taxon>Echinozoa</taxon>
        <taxon>Holothuroidea</taxon>
        <taxon>Aspidochirotacea</taxon>
        <taxon>Aspidochirotida</taxon>
        <taxon>Stichopodidae</taxon>
        <taxon>Apostichopus</taxon>
    </lineage>
</organism>
<accession>A0A2G8JL77</accession>
<sequence length="1063" mass="117073">MILTNSKSFVIPKAGSRKTNIEQTFVYEMEHHDGGRSISLKEGNTTVIKIEVTAEDGTTKIYQIDAKRLSASDATLSGIQLSVGELVPVFDASQLLYTCTVPYHLSSLKITPSVLDKKTAVTVNGQDPSLAEISLNIGQTPVNLEVTSADGSTKSVYSVTLLKQWLGHAVEFADREHQTRFECPVSLAPCYRPLSIAGSDPKHVFSEPIIEELTRTCKQDPLDSSVLEGDWKVGENGLETEMSAVVVLCLFSHRGCSERIKYSLLGSHIQQCTFRPKVLEDREDTISCKECSCKFVKGEEDWHKDYVCSSKHSRRDIKHSLKEHSWQKKLQETGIVENVETLMKNAKQLCKKYRDALPKKGQTKKFASGSSPVDFLHDAAVNISCAIKQNPKDPKLHYELGLVLEEQYCAKDLFGIAKESDDIDEGFADLSLDSNAKESSKEDDIQAICQQRGGGSNPSLSRQLQALDEEYRFLLDSGQSGKADYVQGLYVWKSKQATQDGKAAQAASDQETPLGKACLKYMDALSLQQNNLTYNLHTGRVLLLQGKLAEAIERFQVALSIKPVMAIVRLYLGLALSMQMEGPGKRLKEAIYYLHDGVEHILGLSILRAEEKSPSSASLLASQNICGLVHRGDTYESMQWLLLDAHTNLLEMMMEEEVGNAQWISKRCRYISSIIQASIIPQSREVLDLQEKTCQKGVIAQPTNSYALYLLGNSQLAMYENAPNTDEGKKGLADAILSFRASIAQEGKPSIGGDIPGQLTKQEWWQERLKKQESDKEIGAADKSKGSTGLPSNTKRGAPASRGTPTNRGTRGTGGAARGATAAKTPVRGSSRGATRGGAIRGGAAAKPVRGKTSAPARGTPVSRGGSQPKMTTSAKKKELPATDEAKKPAPEDAKPQSTPVPANAPLNRMTYPARLGLARALCKETEDFKEPQLLYGDVIIMAPQVHDAYIELADSLLKTEPLKAVDVYAKYPFKEESTFDDAYLHGEIVRILMKQEQFDDSRLGRHMIAWGRVMGLGCLEKYVEILDSKFKSELLKNVYAGVNRKSVDDPDLQDFFKFKMWL</sequence>
<dbReference type="InterPro" id="IPR013010">
    <property type="entry name" value="Znf_SIAH"/>
</dbReference>
<dbReference type="GO" id="GO:0008270">
    <property type="term" value="F:zinc ion binding"/>
    <property type="evidence" value="ECO:0007669"/>
    <property type="project" value="UniProtKB-KW"/>
</dbReference>
<feature type="compositionally biased region" description="Basic and acidic residues" evidence="5">
    <location>
        <begin position="769"/>
        <end position="785"/>
    </location>
</feature>
<evidence type="ECO:0000256" key="5">
    <source>
        <dbReference type="SAM" id="MobiDB-lite"/>
    </source>
</evidence>
<dbReference type="OrthoDB" id="9991317at2759"/>
<evidence type="ECO:0000259" key="6">
    <source>
        <dbReference type="PROSITE" id="PS51081"/>
    </source>
</evidence>
<evidence type="ECO:0000256" key="2">
    <source>
        <dbReference type="ARBA" id="ARBA00022771"/>
    </source>
</evidence>
<keyword evidence="3" id="KW-0862">Zinc</keyword>
<dbReference type="EMBL" id="MRZV01001669">
    <property type="protein sequence ID" value="PIK36475.1"/>
    <property type="molecule type" value="Genomic_DNA"/>
</dbReference>
<dbReference type="GO" id="GO:0000209">
    <property type="term" value="P:protein polyubiquitination"/>
    <property type="evidence" value="ECO:0007669"/>
    <property type="project" value="TreeGrafter"/>
</dbReference>
<dbReference type="InterPro" id="IPR025883">
    <property type="entry name" value="Cadherin-like_domain"/>
</dbReference>
<feature type="compositionally biased region" description="Polar residues" evidence="5">
    <location>
        <begin position="865"/>
        <end position="874"/>
    </location>
</feature>